<dbReference type="Proteomes" id="UP001230035">
    <property type="component" value="Unassembled WGS sequence"/>
</dbReference>
<organism evidence="2 3">
    <name type="scientific">Flavobacterium sedimenticola</name>
    <dbReference type="NCBI Taxonomy" id="3043286"/>
    <lineage>
        <taxon>Bacteria</taxon>
        <taxon>Pseudomonadati</taxon>
        <taxon>Bacteroidota</taxon>
        <taxon>Flavobacteriia</taxon>
        <taxon>Flavobacteriales</taxon>
        <taxon>Flavobacteriaceae</taxon>
        <taxon>Flavobacterium</taxon>
    </lineage>
</organism>
<evidence type="ECO:0000313" key="3">
    <source>
        <dbReference type="Proteomes" id="UP001230035"/>
    </source>
</evidence>
<keyword evidence="2" id="KW-0489">Methyltransferase</keyword>
<dbReference type="GO" id="GO:0032259">
    <property type="term" value="P:methylation"/>
    <property type="evidence" value="ECO:0007669"/>
    <property type="project" value="UniProtKB-KW"/>
</dbReference>
<dbReference type="PANTHER" id="PTHR43861">
    <property type="entry name" value="TRANS-ACONITATE 2-METHYLTRANSFERASE-RELATED"/>
    <property type="match status" value="1"/>
</dbReference>
<sequence length="269" mass="30643">MSWTGERLETYIYTRDAVEHLHRYSLLTPYIADKTVLDIACGEGYGSAIMSKTAARVYGVDIDADTVTKAQAKYKRENLSFQEGSAAAIPLQDHSVDVVVSFETIEHHDKHREMLSEIKRVLKPSGMLIISTPDKLYYSDARNFKNKFHVKELYKQEFVDLIAAHFANLQLLTQEYVNGNSLIQDDASEKIAIFTGNYSEVQTQHIPPLYLIAIAADVEFARQKASLFDGNSFVNAEIDSKVRYVYQSTTYKLGHTLLRPFKFIKHLFT</sequence>
<keyword evidence="2" id="KW-0808">Transferase</keyword>
<evidence type="ECO:0000313" key="2">
    <source>
        <dbReference type="EMBL" id="MDI9257681.1"/>
    </source>
</evidence>
<dbReference type="CDD" id="cd02440">
    <property type="entry name" value="AdoMet_MTases"/>
    <property type="match status" value="1"/>
</dbReference>
<keyword evidence="3" id="KW-1185">Reference proteome</keyword>
<dbReference type="GO" id="GO:0008168">
    <property type="term" value="F:methyltransferase activity"/>
    <property type="evidence" value="ECO:0007669"/>
    <property type="project" value="UniProtKB-KW"/>
</dbReference>
<dbReference type="InterPro" id="IPR029063">
    <property type="entry name" value="SAM-dependent_MTases_sf"/>
</dbReference>
<dbReference type="InterPro" id="IPR013216">
    <property type="entry name" value="Methyltransf_11"/>
</dbReference>
<reference evidence="2 3" key="1">
    <citation type="submission" date="2023-05" db="EMBL/GenBank/DDBJ databases">
        <title>Flavobacterium sedimenti sp. nov., isolated from the sediment.</title>
        <authorList>
            <person name="Wu N."/>
        </authorList>
    </citation>
    <scope>NUCLEOTIDE SEQUENCE [LARGE SCALE GENOMIC DNA]</scope>
    <source>
        <strain evidence="2 3">YZ-48</strain>
    </source>
</reference>
<evidence type="ECO:0000259" key="1">
    <source>
        <dbReference type="Pfam" id="PF08241"/>
    </source>
</evidence>
<dbReference type="PANTHER" id="PTHR43861:SF6">
    <property type="entry name" value="METHYLTRANSFERASE TYPE 11"/>
    <property type="match status" value="1"/>
</dbReference>
<dbReference type="RefSeq" id="WP_283239356.1">
    <property type="nucleotide sequence ID" value="NZ_JASGBP010000005.1"/>
</dbReference>
<comment type="caution">
    <text evidence="2">The sequence shown here is derived from an EMBL/GenBank/DDBJ whole genome shotgun (WGS) entry which is preliminary data.</text>
</comment>
<proteinExistence type="predicted"/>
<dbReference type="SUPFAM" id="SSF53335">
    <property type="entry name" value="S-adenosyl-L-methionine-dependent methyltransferases"/>
    <property type="match status" value="1"/>
</dbReference>
<feature type="domain" description="Methyltransferase type 11" evidence="1">
    <location>
        <begin position="37"/>
        <end position="130"/>
    </location>
</feature>
<dbReference type="EMBL" id="JASGBP010000005">
    <property type="protein sequence ID" value="MDI9257681.1"/>
    <property type="molecule type" value="Genomic_DNA"/>
</dbReference>
<protein>
    <submittedName>
        <fullName evidence="2">Class I SAM-dependent methyltransferase</fullName>
    </submittedName>
</protein>
<accession>A0ABT6XRG2</accession>
<dbReference type="Gene3D" id="3.40.50.150">
    <property type="entry name" value="Vaccinia Virus protein VP39"/>
    <property type="match status" value="1"/>
</dbReference>
<gene>
    <name evidence="2" type="ORF">QHT84_09675</name>
</gene>
<dbReference type="Pfam" id="PF08241">
    <property type="entry name" value="Methyltransf_11"/>
    <property type="match status" value="1"/>
</dbReference>
<name>A0ABT6XRG2_9FLAO</name>